<dbReference type="Pfam" id="PF08528">
    <property type="entry name" value="Whi5"/>
    <property type="match status" value="1"/>
</dbReference>
<comment type="subcellular location">
    <subcellularLocation>
        <location evidence="2">Cytoplasm</location>
    </subcellularLocation>
    <subcellularLocation>
        <location evidence="1">Nucleus</location>
    </subcellularLocation>
</comment>
<evidence type="ECO:0000256" key="6">
    <source>
        <dbReference type="ARBA" id="ARBA00023015"/>
    </source>
</evidence>
<evidence type="ECO:0000313" key="10">
    <source>
        <dbReference type="EMBL" id="KAF1808160.1"/>
    </source>
</evidence>
<comment type="similarity">
    <text evidence="3">Belongs to the WHI5/NRM1 family.</text>
</comment>
<reference evidence="10 12" key="1">
    <citation type="submission" date="2020-01" db="EMBL/GenBank/DDBJ databases">
        <authorList>
            <consortium name="DOE Joint Genome Institute"/>
            <person name="Haridas S."/>
            <person name="Albert R."/>
            <person name="Binder M."/>
            <person name="Bloem J."/>
            <person name="Labutti K."/>
            <person name="Salamov A."/>
            <person name="Andreopoulos B."/>
            <person name="Baker S.E."/>
            <person name="Barry K."/>
            <person name="Bills G."/>
            <person name="Bluhm B.H."/>
            <person name="Cannon C."/>
            <person name="Castanera R."/>
            <person name="Culley D.E."/>
            <person name="Daum C."/>
            <person name="Ezra D."/>
            <person name="Gonzalez J.B."/>
            <person name="Henrissat B."/>
            <person name="Kuo A."/>
            <person name="Liang C."/>
            <person name="Lipzen A."/>
            <person name="Lutzoni F."/>
            <person name="Magnuson J."/>
            <person name="Mondo S."/>
            <person name="Nolan M."/>
            <person name="Ohm R."/>
            <person name="Pangilinan J."/>
            <person name="Park H.-J."/>
            <person name="Ramirez L."/>
            <person name="Alfaro M."/>
            <person name="Sun H."/>
            <person name="Tritt A."/>
            <person name="Yoshinaga Y."/>
            <person name="Zwiers L.-H."/>
            <person name="Turgeon B.G."/>
            <person name="Goodwin S.B."/>
            <person name="Spatafora J.W."/>
            <person name="Crous P.W."/>
            <person name="Grigoriev I.V."/>
        </authorList>
    </citation>
    <scope>NUCLEOTIDE SEQUENCE</scope>
    <source>
        <strain evidence="10 12">CBS 781.70</strain>
    </source>
</reference>
<name>A0A6G1FR20_9PEZI</name>
<evidence type="ECO:0000256" key="8">
    <source>
        <dbReference type="ARBA" id="ARBA00023242"/>
    </source>
</evidence>
<dbReference type="InterPro" id="IPR013734">
    <property type="entry name" value="TF_Nrm1/Whi5"/>
</dbReference>
<proteinExistence type="inferred from homology"/>
<feature type="region of interest" description="Disordered" evidence="9">
    <location>
        <begin position="42"/>
        <end position="104"/>
    </location>
</feature>
<evidence type="ECO:0000313" key="11">
    <source>
        <dbReference type="Proteomes" id="UP000504638"/>
    </source>
</evidence>
<feature type="region of interest" description="Disordered" evidence="9">
    <location>
        <begin position="190"/>
        <end position="223"/>
    </location>
</feature>
<evidence type="ECO:0000256" key="5">
    <source>
        <dbReference type="ARBA" id="ARBA00022491"/>
    </source>
</evidence>
<keyword evidence="8" id="KW-0539">Nucleus</keyword>
<dbReference type="GO" id="GO:0000082">
    <property type="term" value="P:G1/S transition of mitotic cell cycle"/>
    <property type="evidence" value="ECO:0007669"/>
    <property type="project" value="InterPro"/>
</dbReference>
<evidence type="ECO:0000313" key="12">
    <source>
        <dbReference type="RefSeq" id="XP_033529791.1"/>
    </source>
</evidence>
<dbReference type="OrthoDB" id="2359117at2759"/>
<evidence type="ECO:0000256" key="2">
    <source>
        <dbReference type="ARBA" id="ARBA00004496"/>
    </source>
</evidence>
<dbReference type="InterPro" id="IPR039198">
    <property type="entry name" value="Srl3/Whi5"/>
</dbReference>
<feature type="compositionally biased region" description="Low complexity" evidence="9">
    <location>
        <begin position="192"/>
        <end position="203"/>
    </location>
</feature>
<evidence type="ECO:0000256" key="1">
    <source>
        <dbReference type="ARBA" id="ARBA00004123"/>
    </source>
</evidence>
<gene>
    <name evidence="10 12" type="ORF">P152DRAFT_462816</name>
</gene>
<dbReference type="EMBL" id="ML975189">
    <property type="protein sequence ID" value="KAF1808160.1"/>
    <property type="molecule type" value="Genomic_DNA"/>
</dbReference>
<dbReference type="AlphaFoldDB" id="A0A6G1FR20"/>
<evidence type="ECO:0000256" key="3">
    <source>
        <dbReference type="ARBA" id="ARBA00006922"/>
    </source>
</evidence>
<evidence type="ECO:0008006" key="13">
    <source>
        <dbReference type="Google" id="ProtNLM"/>
    </source>
</evidence>
<sequence>MHPEPTPAQRATAALLDGVGISENESDMQAPLATETSPALLIGPSSISASTSPGAVGRRAAKRTASGAVKTDGHLYRAHIPLDTTSRRSHHTRGASTSSVTSELSSKLKTNLSYALLKVQNGWESRSLEDLEEQASRQALSLSPVRRPMYTAPSNRSSEPPHHPWASHARNRSIATLAKQQSAPEALAALVPSTPKTRPTSRPGSGAALATPSTLPGGRRAHARVRSQGLNHVGLDEYAFSPTYVSPATSTFPRPSALGDETASEGSNEDERQPQGYSLTQRTPKHVKTGSGVHFTPTRSTAAAGLGPQLMSRGSPRRNTIGSSRGSAMGAANNTAISQPGPTPAGGTLYMPQRNGASTGTEDGLGQAEQDALETLLFMRSPGNSQNIASRA</sequence>
<evidence type="ECO:0000256" key="7">
    <source>
        <dbReference type="ARBA" id="ARBA00023163"/>
    </source>
</evidence>
<keyword evidence="7" id="KW-0804">Transcription</keyword>
<dbReference type="GO" id="GO:0003712">
    <property type="term" value="F:transcription coregulator activity"/>
    <property type="evidence" value="ECO:0007669"/>
    <property type="project" value="TreeGrafter"/>
</dbReference>
<keyword evidence="4" id="KW-0963">Cytoplasm</keyword>
<feature type="compositionally biased region" description="Polar residues" evidence="9">
    <location>
        <begin position="317"/>
        <end position="340"/>
    </location>
</feature>
<dbReference type="GO" id="GO:0033309">
    <property type="term" value="C:SBF transcription complex"/>
    <property type="evidence" value="ECO:0007669"/>
    <property type="project" value="TreeGrafter"/>
</dbReference>
<protein>
    <recommendedName>
        <fullName evidence="13">Cyclin-dependent kinase</fullName>
    </recommendedName>
</protein>
<dbReference type="PANTHER" id="PTHR28246:SF1">
    <property type="entry name" value="G1-SPECIFIC TRANSCRIPTIONAL REPRESSOR WHI5-RELATED"/>
    <property type="match status" value="1"/>
</dbReference>
<dbReference type="PANTHER" id="PTHR28246">
    <property type="entry name" value="G1-SPECIFIC TRANSCRIPTIONAL REPRESSOR WHI5-RELATED"/>
    <property type="match status" value="1"/>
</dbReference>
<keyword evidence="5" id="KW-0678">Repressor</keyword>
<reference evidence="12" key="3">
    <citation type="submission" date="2025-04" db="UniProtKB">
        <authorList>
            <consortium name="RefSeq"/>
        </authorList>
    </citation>
    <scope>IDENTIFICATION</scope>
    <source>
        <strain evidence="12">CBS 781.70</strain>
    </source>
</reference>
<feature type="region of interest" description="Disordered" evidence="9">
    <location>
        <begin position="247"/>
        <end position="369"/>
    </location>
</feature>
<reference evidence="12" key="2">
    <citation type="submission" date="2020-04" db="EMBL/GenBank/DDBJ databases">
        <authorList>
            <consortium name="NCBI Genome Project"/>
        </authorList>
    </citation>
    <scope>NUCLEOTIDE SEQUENCE</scope>
    <source>
        <strain evidence="12">CBS 781.70</strain>
    </source>
</reference>
<accession>A0A6G1FR20</accession>
<organism evidence="10">
    <name type="scientific">Eremomyces bilateralis CBS 781.70</name>
    <dbReference type="NCBI Taxonomy" id="1392243"/>
    <lineage>
        <taxon>Eukaryota</taxon>
        <taxon>Fungi</taxon>
        <taxon>Dikarya</taxon>
        <taxon>Ascomycota</taxon>
        <taxon>Pezizomycotina</taxon>
        <taxon>Dothideomycetes</taxon>
        <taxon>Dothideomycetes incertae sedis</taxon>
        <taxon>Eremomycetales</taxon>
        <taxon>Eremomycetaceae</taxon>
        <taxon>Eremomyces</taxon>
    </lineage>
</organism>
<keyword evidence="11" id="KW-1185">Reference proteome</keyword>
<keyword evidence="6" id="KW-0805">Transcription regulation</keyword>
<dbReference type="GO" id="GO:0005737">
    <property type="term" value="C:cytoplasm"/>
    <property type="evidence" value="ECO:0007669"/>
    <property type="project" value="UniProtKB-SubCell"/>
</dbReference>
<dbReference type="RefSeq" id="XP_033529791.1">
    <property type="nucleotide sequence ID" value="XM_033680417.1"/>
</dbReference>
<evidence type="ECO:0000256" key="4">
    <source>
        <dbReference type="ARBA" id="ARBA00022490"/>
    </source>
</evidence>
<dbReference type="Proteomes" id="UP000504638">
    <property type="component" value="Unplaced"/>
</dbReference>
<evidence type="ECO:0000256" key="9">
    <source>
        <dbReference type="SAM" id="MobiDB-lite"/>
    </source>
</evidence>
<dbReference type="GeneID" id="54420987"/>
<feature type="region of interest" description="Disordered" evidence="9">
    <location>
        <begin position="137"/>
        <end position="168"/>
    </location>
</feature>